<feature type="domain" description="VWFD" evidence="13">
    <location>
        <begin position="2940"/>
        <end position="3114"/>
    </location>
</feature>
<feature type="domain" description="VWFD" evidence="13">
    <location>
        <begin position="490"/>
        <end position="664"/>
    </location>
</feature>
<dbReference type="InterPro" id="IPR052749">
    <property type="entry name" value="Alpha-tectorin"/>
</dbReference>
<feature type="region of interest" description="Disordered" evidence="9">
    <location>
        <begin position="3937"/>
        <end position="3968"/>
    </location>
</feature>
<feature type="domain" description="VWFD" evidence="13">
    <location>
        <begin position="870"/>
        <end position="1047"/>
    </location>
</feature>
<evidence type="ECO:0000256" key="10">
    <source>
        <dbReference type="SAM" id="Phobius"/>
    </source>
</evidence>
<accession>A0AAE0V9I7</accession>
<dbReference type="InterPro" id="IPR001881">
    <property type="entry name" value="EGF-like_Ca-bd_dom"/>
</dbReference>
<dbReference type="Gene3D" id="2.10.25.10">
    <property type="entry name" value="Laminin"/>
    <property type="match status" value="16"/>
</dbReference>
<evidence type="ECO:0000256" key="3">
    <source>
        <dbReference type="ARBA" id="ARBA00022729"/>
    </source>
</evidence>
<dbReference type="Gene3D" id="2.60.120.200">
    <property type="match status" value="2"/>
</dbReference>
<dbReference type="InterPro" id="IPR036084">
    <property type="entry name" value="Ser_inhib-like_sf"/>
</dbReference>
<proteinExistence type="predicted"/>
<dbReference type="InterPro" id="IPR000998">
    <property type="entry name" value="MAM_dom"/>
</dbReference>
<evidence type="ECO:0000259" key="13">
    <source>
        <dbReference type="PROSITE" id="PS51233"/>
    </source>
</evidence>
<dbReference type="PROSITE" id="PS51233">
    <property type="entry name" value="VWFD"/>
    <property type="match status" value="11"/>
</dbReference>
<dbReference type="SMART" id="SM00179">
    <property type="entry name" value="EGF_CA"/>
    <property type="match status" value="1"/>
</dbReference>
<evidence type="ECO:0000256" key="1">
    <source>
        <dbReference type="ARBA" id="ARBA00004236"/>
    </source>
</evidence>
<dbReference type="InterPro" id="IPR002919">
    <property type="entry name" value="TIL_dom"/>
</dbReference>
<dbReference type="SMART" id="SM00181">
    <property type="entry name" value="EGF"/>
    <property type="match status" value="14"/>
</dbReference>
<protein>
    <recommendedName>
        <fullName evidence="16">Zonadhesin</fullName>
    </recommendedName>
</protein>
<feature type="compositionally biased region" description="Pro residues" evidence="9">
    <location>
        <begin position="2795"/>
        <end position="2818"/>
    </location>
</feature>
<dbReference type="InterPro" id="IPR000742">
    <property type="entry name" value="EGF"/>
</dbReference>
<keyword evidence="8" id="KW-0245">EGF-like domain</keyword>
<dbReference type="InterPro" id="IPR001007">
    <property type="entry name" value="VWF_dom"/>
</dbReference>
<comment type="caution">
    <text evidence="14">The sequence shown here is derived from an EMBL/GenBank/DDBJ whole genome shotgun (WGS) entry which is preliminary data.</text>
</comment>
<feature type="domain" description="VWFD" evidence="13">
    <location>
        <begin position="4466"/>
        <end position="4643"/>
    </location>
</feature>
<dbReference type="FunFam" id="2.10.25.10:FF:000055">
    <property type="entry name" value="alpha-tectorin isoform X1"/>
    <property type="match status" value="13"/>
</dbReference>
<dbReference type="InterPro" id="IPR013320">
    <property type="entry name" value="ConA-like_dom_sf"/>
</dbReference>
<name>A0AAE0V9I7_9TELE</name>
<keyword evidence="7" id="KW-0325">Glycoprotein</keyword>
<keyword evidence="15" id="KW-1185">Reference proteome</keyword>
<dbReference type="SUPFAM" id="SSF57567">
    <property type="entry name" value="Serine protease inhibitors"/>
    <property type="match status" value="15"/>
</dbReference>
<feature type="compositionally biased region" description="Low complexity" evidence="9">
    <location>
        <begin position="322"/>
        <end position="331"/>
    </location>
</feature>
<feature type="domain" description="EGF-like" evidence="11">
    <location>
        <begin position="6027"/>
        <end position="6064"/>
    </location>
</feature>
<dbReference type="PROSITE" id="PS50026">
    <property type="entry name" value="EGF_3"/>
    <property type="match status" value="1"/>
</dbReference>
<evidence type="ECO:0000256" key="5">
    <source>
        <dbReference type="ARBA" id="ARBA00023136"/>
    </source>
</evidence>
<dbReference type="InterPro" id="IPR025615">
    <property type="entry name" value="TILa_dom"/>
</dbReference>
<comment type="caution">
    <text evidence="8">Lacks conserved residue(s) required for the propagation of feature annotation.</text>
</comment>
<evidence type="ECO:0000256" key="8">
    <source>
        <dbReference type="PROSITE-ProRule" id="PRU00076"/>
    </source>
</evidence>
<dbReference type="SMART" id="SM00137">
    <property type="entry name" value="MAM"/>
    <property type="match status" value="2"/>
</dbReference>
<dbReference type="PROSITE" id="PS01186">
    <property type="entry name" value="EGF_2"/>
    <property type="match status" value="1"/>
</dbReference>
<dbReference type="PANTHER" id="PTHR46160:SF8">
    <property type="entry name" value="VWFD DOMAIN-CONTAINING PROTEIN"/>
    <property type="match status" value="1"/>
</dbReference>
<dbReference type="SMART" id="SM00214">
    <property type="entry name" value="VWC"/>
    <property type="match status" value="9"/>
</dbReference>
<feature type="domain" description="VWFD" evidence="13">
    <location>
        <begin position="4854"/>
        <end position="5032"/>
    </location>
</feature>
<dbReference type="Pfam" id="PF00094">
    <property type="entry name" value="VWD"/>
    <property type="match status" value="11"/>
</dbReference>
<dbReference type="PANTHER" id="PTHR46160">
    <property type="entry name" value="ALPHA-TECTORIN-RELATED"/>
    <property type="match status" value="1"/>
</dbReference>
<dbReference type="Pfam" id="PF12714">
    <property type="entry name" value="TILa"/>
    <property type="match status" value="15"/>
</dbReference>
<dbReference type="Proteomes" id="UP001274896">
    <property type="component" value="Unassembled WGS sequence"/>
</dbReference>
<feature type="region of interest" description="Disordered" evidence="9">
    <location>
        <begin position="3479"/>
        <end position="3512"/>
    </location>
</feature>
<dbReference type="InterPro" id="IPR014853">
    <property type="entry name" value="VWF/SSPO/ZAN-like_Cys-rich_dom"/>
</dbReference>
<keyword evidence="2" id="KW-1003">Cell membrane</keyword>
<dbReference type="SMART" id="SM00215">
    <property type="entry name" value="VWC_out"/>
    <property type="match status" value="14"/>
</dbReference>
<feature type="domain" description="VWFD" evidence="13">
    <location>
        <begin position="3320"/>
        <end position="3497"/>
    </location>
</feature>
<dbReference type="PROSITE" id="PS00022">
    <property type="entry name" value="EGF_1"/>
    <property type="match status" value="1"/>
</dbReference>
<feature type="region of interest" description="Disordered" evidence="9">
    <location>
        <begin position="322"/>
        <end position="374"/>
    </location>
</feature>
<dbReference type="GO" id="GO:0005886">
    <property type="term" value="C:plasma membrane"/>
    <property type="evidence" value="ECO:0007669"/>
    <property type="project" value="UniProtKB-SubCell"/>
</dbReference>
<evidence type="ECO:0000259" key="11">
    <source>
        <dbReference type="PROSITE" id="PS50026"/>
    </source>
</evidence>
<dbReference type="SMART" id="SM00216">
    <property type="entry name" value="VWD"/>
    <property type="match status" value="11"/>
</dbReference>
<dbReference type="Pfam" id="PF08742">
    <property type="entry name" value="C8"/>
    <property type="match status" value="11"/>
</dbReference>
<comment type="subcellular location">
    <subcellularLocation>
        <location evidence="1">Cell membrane</location>
    </subcellularLocation>
</comment>
<feature type="compositionally biased region" description="Low complexity" evidence="9">
    <location>
        <begin position="339"/>
        <end position="374"/>
    </location>
</feature>
<evidence type="ECO:0000259" key="12">
    <source>
        <dbReference type="PROSITE" id="PS50060"/>
    </source>
</evidence>
<keyword evidence="4" id="KW-0677">Repeat</keyword>
<evidence type="ECO:0000256" key="4">
    <source>
        <dbReference type="ARBA" id="ARBA00022737"/>
    </source>
</evidence>
<feature type="domain" description="VWFD" evidence="13">
    <location>
        <begin position="5239"/>
        <end position="5417"/>
    </location>
</feature>
<evidence type="ECO:0008006" key="16">
    <source>
        <dbReference type="Google" id="ProtNLM"/>
    </source>
</evidence>
<feature type="domain" description="VWFD" evidence="13">
    <location>
        <begin position="1755"/>
        <end position="1929"/>
    </location>
</feature>
<keyword evidence="3" id="KW-0732">Signal</keyword>
<feature type="disulfide bond" evidence="8">
    <location>
        <begin position="6054"/>
        <end position="6063"/>
    </location>
</feature>
<dbReference type="PROSITE" id="PS00740">
    <property type="entry name" value="MAM_1"/>
    <property type="match status" value="1"/>
</dbReference>
<feature type="domain" description="VWFD" evidence="13">
    <location>
        <begin position="5626"/>
        <end position="5802"/>
    </location>
</feature>
<feature type="domain" description="MAM" evidence="12">
    <location>
        <begin position="169"/>
        <end position="306"/>
    </location>
</feature>
<keyword evidence="10" id="KW-0812">Transmembrane</keyword>
<dbReference type="Pfam" id="PF01826">
    <property type="entry name" value="TIL"/>
    <property type="match status" value="15"/>
</dbReference>
<feature type="transmembrane region" description="Helical" evidence="10">
    <location>
        <begin position="6074"/>
        <end position="6095"/>
    </location>
</feature>
<dbReference type="GO" id="GO:0005509">
    <property type="term" value="F:calcium ion binding"/>
    <property type="evidence" value="ECO:0007669"/>
    <property type="project" value="InterPro"/>
</dbReference>
<organism evidence="14 15">
    <name type="scientific">Hemibagrus guttatus</name>
    <dbReference type="NCBI Taxonomy" id="175788"/>
    <lineage>
        <taxon>Eukaryota</taxon>
        <taxon>Metazoa</taxon>
        <taxon>Chordata</taxon>
        <taxon>Craniata</taxon>
        <taxon>Vertebrata</taxon>
        <taxon>Euteleostomi</taxon>
        <taxon>Actinopterygii</taxon>
        <taxon>Neopterygii</taxon>
        <taxon>Teleostei</taxon>
        <taxon>Ostariophysi</taxon>
        <taxon>Siluriformes</taxon>
        <taxon>Bagridae</taxon>
        <taxon>Hemibagrus</taxon>
    </lineage>
</organism>
<sequence length="6143" mass="671009">VITACDFNDNKFPFCDFRQDSEDDSEWIRHKGPTPTSGTGPSGDYPDGNGYYIYQEADNVSNGQKARLLSPVLSSTPAQICVQFRYYMYGTDDSNTFTLLAKRPGAEELLWHKTGIQSPSWLGAAVTVSKPAEQSVEIIFEAKRGFSSSCDTALDNINITEGACPECISQCDFDEVELCGWMTDSSDPDLFGWIFWNGPTETPGTGPDNDFSKPGLGSYLLMDSFDSIPGASAQLWSPSIPVPSSNCLQLNFHYYMYGTAANMELNVHVVISGGTLGYPVFSIKGNQGQDWKPAEVKYTTTRDIQLNVHCWFVLAVASTTTKPTTPVSTSKPPQPSTPKPTTAKPTTAQPSTPKPSTLQPTTAKPTSPTLPTTTPVKCPPDAEYIECGPPCIPSCQEPSTNCTGSCISGCFCKPGFVFMGKRCVPIETCGCLDEDNNYYKPGEIVFGNGCSRLCRCAGNYTLNCVDNSCDPTEECREVGGIHGCYPKDTSTCIASGDPHYTTFDKKYYDFMGNCTYLMSEPCNSTDVPHFAVYVDNENRYNIRTVSYVSAVHVHVLGVKVSILKGGDVQVNGTKVNIPLSPVAGVDIFKQGTLYTVSMNFGVTVRYDGNHYMDIKVIKDYKDKLCGLCGDYNGNINDDFRTPTGELVNSPTEFGNSWNTDPDCNKTPVDPNPGCTDTEQDLYESLAYCGIILDSKGPFAVCHPKVNPNSFFQNCVFDLCALGGPHSALCEAIEAYVNECQDRGVSVGPWRNNTFCPLICPPNSHYNPCMSPCQPSCNPPPPSQCTGPCSEGCECDPGYVLSGDKCVKENTCGCMHNGQYYQPGDEFYTKDCELLCKCNPPFVTCSAAGCPPMQQCGVQGGEIGCYPVDSQDCIISGDPHYNTFDGKFYTFMGTCTYTLARSCRNNTGPWFSVEGKNEERGIAGVSYLKKLYVTVNGITVTMMKSRTTLVNGRKVALPHSPSPLISLTSAGQYVILSTTFGLEVRWDGNHYAKITVPSTYYDQMCGLCGDYNGNPNNDFTKPDGSLAGSSDQFGNSWQTDKDEDETCKPDVTPDPPCDPSLEAEVSKPEKCGKITNTAGPFRDCIKVVDPLPFFQSCVFDMCRYDGLLQTLCDQLQAYTDACLGAGAPVHQWREPDFCPMVCPPDSHYSTCVSSCPETCVGVSGPPGCGQKCVEGCKCDPGFVLSDNKCVPLKDCGCVDPEGSYHPVNESWYLEGCERKCVCLSGRTILCYNTSCLPTETCQLLDGEYICKPNGGELLASTGDIVGRWKEYFDELLNPTDTPSVEEPEAEDSEVDSFITQAEVTEVVQHLLGGKALGVDESRPEYLKSLDVVGLSWLTRLCNIAWQSGTVPVDWVTGVVVPLFKKGDRRVCSNYRWITLLSLPGKVYSRVLERRVRPISRRSQGLEGVRFGDCRISSLLFADDVVLLAPSSLDLQHALGRFAAECEASGMRVSTSKSEAMVLDWKKVACTLQAGGEFLPQMEEFKYFGVLFTSELRMDREIDRRIVTASAVMRSMYRSVVVKKELSRKAKLSIYQSIYVPTLTYGHELWVMTERIRSRIQAAEMSFLRRVAGRSLRDRVRSSVTREELGVEPLLLHIERGQLRWIGHLFRMPPGRLPGEVFRACPTGKRPRGRPRTRWRDYVSRLTWERLGIPPEELEEFCQEPSTNCTGSCISGCFCKPGFVFMGKRCVPIETCGCLDEDNNYYKPGEIVFGNGCSRLCRCAGNYTLNCVDNSCDPTEECREVGGIHGCYPKDTSTCIASGDPHYTTFDKKYYDFMGNCTYLMSEPCNSTDVPHFAVYVDNENRYNIRTVSYVSAVHVHVLGVKVSILKGGDVQVNGTKVNIPLSPVAGVDIFKQGTLYTVSMNFGVTVRYNGNHYMDIKVIKDYKDKLCGLCGDYNGNINDDFRTPTGELVNSPTEFGNSWNTDPDCNKTPVDPNPGCTDTEQDLYESLAYCGIILDSKGPFAVCHPKVNPNSFFQNCVFDLCALGGPHSALCEAIEAYVNECQDRGVSVGPWRNNTFCPLICPPNSHYNPCMSPCQPSCNPPPPSQCTGPCSEGCECDPGYVLSGDKCVKENTCGCMHNGQYYQPGDEFYTKDCELLCKCNPPFVTCSAAGCPPMQQCGVQGGEIGCYPVDSQDCIISGDPHYNTFDGKFYTFMGTCTYTLARSCRNNTGPWFSVEGKNEERGIAGVSYLKKLYVTVNGITVTMMKSRTTLVNGRKVALPHSPSPLISLTSAGQYVILSTTFGLEVRWDGNHYAKITVPSTYYDQMCGLCGDYNGNPNNDFTKPDGSLAGSSDQFGNSWQTDKDEDETCKPDVTPDPPCDPSLEAEVSKPEKCGKITNTAGPFRDCIKVVDPLPFFQSCVFDMCRYDGLLQTLCDQLQAYTDACLGAGAPVHQWREPDFCPMVCPPDSHYSTCVSSCPETCVGVSGPPGCGQKCVEGCKCDPGFVLSDNKCVPLKDCGCVDPEGSYHPVNESWYLEGCERKCVCLSGRTILCYNTSCLPTETCQLLDGEYICKPNGGELLASTGDIVGRWKEYFDELLNPTDTPSVEEPEAEDSEVDSFITQAEVTEVVQHLLGGKALGVDESRPEYLKSLDVVGLSWLTRLCNIAWQSGTVPVDWVTGVVVPLFKKGDRRSWNTGPALYPPQGARGFMGVCPTSLHLICGLGEGIRPCPSWHSVGGLSFVTGSVHCFMDRISRRSQGLEGVRFGDCRISSLLFADDVVLLAPSSLDLQHALGRFAAECEASGMRVSTSKSEAMVLDWKKVACTLQAGGEFLPQMEEFKYFGVLFTNGQTTKPPTPQPPTPQTPTPKPTTPKPTSPTLPTTTLVKCPPDAEYIECGPPCIPSCQEPSTNCTGSCISGCFCKPGFVFMGKRCVPIETCGCLDEDNNYYKPGEIVFGNGCSRLCRCAGNYTLNCVDNSCDPTEECREVGGIHGCYPKDTSTCIASGDPHYTTFDKKYYDFMGNCTYLMSEPCNSTDVPHFAVYVDNENRYNIRTVSYVSAVHVHVLGVKVSILKGGDVQVNGTKVNIPLSPVAGVDIFKQGTLYTVSMNFGVTVRYNGNHYMDIKVIKDYKDKLCGLCGDYNGNINDDFRTPTGELVNSPTEFGNSWNTDPDCNKTPVDPNPGCTDTEQDLYESLAYCGIILDSKGPFAVCHPKVNPNSFFQNCVFDLCALGGPHSALCEAIEAYVNECQDRGVSVGPWRNNTFCPLICPPNSHYNPCMSPCQPSCNPPPPSQCTGPCSEGCECDPGYVLSGDKCVKENTCGCMHNGQYYQPGDEFYTKDCELLCKCNPPFVTCSAAGCPPMQQCGVQGGEIGCYPVDSQDCIISGDPHYNTFDGKFYTFMGTCTYTLARSCRNNTGPWFSVEGKNEERGIAGVSYLKKLYVTVNGITVTMMKSRTTLVNGRKVALPHSPSPLISLTSAGQYVILSTTFGLEVRWDGNHYAKITVPSTYYDQMCGLCGDYNGNPNNDFTKPDGSLAGSSDQFGNSWQTDKDEDETCKPDVTPDPPCDPSLEAEVSKPEKCGKITNTAGPFRDCIKVVDPLPFFQSCVFDMCRYDGLLQTLCDQLQAYTDACLGAGAPVHQWREPDFCPMVCPPDSHYSTCVSSCPETCVGVSGPPGCGQKCVEGCKCDPGFVLSDNKCVPLKDCGCVDPEGSYHPVNESWYLEGCERKCVCLSGRTILCYNTSCLPTETCQLLDGEYICKPNGGELLASTGDIVGRWKEYFDELLNPTDTPSVEEPEAEDSEVDSFITQAEVTEVVQHLLGGKALGVDESRPEYLKSLDVVGLSWLTRLCNIAWQSGTVPVDWVTGVVVPLFKKGDRRSWNTGPALYPPQGARGFMGVCPTSLHLICGLGEGIRPCPSWHSVGDDVVLLAPSSLDLQHALGRFAAECEASGMRVSTSKSEAMVLDWKKVACTLQAGGEFLPQMEEFKYFGVLFTNGQTTKPPTPQPPTPQTPTPKPTTPKPTSPTLPTTTLVKCPPDAEYIECGPPCIPSCQEPSTNCTGSCISGCFCKPGFVFMGKRCVPIETCGCLDEDNNYYKPGEIVFGNGCSRLCRCAGNYTLNCVDNSCDPTEECREVGGIHGCYPKDTSTCIASGDPHYTTFDKKYYDFMGNCTYLMSEPCNSTDVPHFAVYVDNENRYNIRTVSYVSAVHVHVLGVKVSILKGGDVQVNGTKVNIPLSPVAGVDIFKQGTLYTVSMNFGVTVRYNGNHYMDIKVIKDYKDKLCGLCGDYNGNINDDFRTPTGELVNSPTEFGNSWNTDPDCNKTPVDPNPGCTDTEQDLYESLAYCGIILDSKGPFAVCHPKVNPNSFFQNCVFDLCALGGPHSALCEAIEAYVNECQDRGVSVGPWRNNTFCPLICPPNSHYNPCMSPCQPSCNPPPPSQCTGPCSEGCECDPGYVLSGDKCVKENTCGCMHNGQYYQPGDEFYTKDCELLCKCNPPFVTCSAAGCPPMQQCGVQGGEIGCYPVDSQDCIISGDPHYNTFDGKFYTFMGTCTYTLARSCRNNTGPWFSVEGKNEERGIAGVSYLKKLYVTVNGITVTMMKSRTTLVNGRKVALPHSPSPLISLTSAGQYVILSTTFGLEVRWDGNHYAKITVPSTYYDQMCGLCGDYNGNPNNDFTKPDGSLAGSSDQFGNSWQTDKDEDETCKPDVTPDPPCDPSLEAEVSKPEKCGKITNTAGPFRDCIKVVDPLPFFQSCVFDMCRYDGLLQTLCDQLQAYTDACLGAGAPVHQWREPDFCPMVCPPDSHYSTCVSSCPETCVGVSGPPGCGQKCVEGCKCDPGFVLSDNKCVPLKDCGCVDPEGSYHPVNESWFLEGCEHRCVCLSGRFIQCYNTSCLPTETCQLLDGEYICKPNEPTVPGICSVSGDPHYMSFDKRVHHFMGSCSYTLTKPCNKTSGIPYFTVDTQNEHRSNNKKVSYVKSVLINVYGSTIILGKGRKVQVNGVQVTVPISLSNGVKIFLSGKFVVLETNFGLRVRFDGNHHADVSLPSSYKGLLCGMCGNYNDNPTDDNIMSDGKPTSNTNELGESWQVPDDRPDCTHGGGDIECNKDIENEAKKPTSCGMITDPDGIFKACHNVVPPNPYFENCVFDQCGTGGSTVALCQAIESYADLCAQAGVPVNWRNNTFCPLKCAVGSHYEHCATACPPSCQDPSSASTCKQPCVEGCVCNEGLILSGDKCVPFSQCGCTDKNSNYRPVGESWFTKDDCSERCMCYPLNNVTCEAWKCSPAQECKVHEGQLGCVDTGVGICHIAGDPHYYTFDGIMHTYMGTCTYTLVEVCNSSMVTPFTIVAKNEERGQPEASYVRSVTVYLPGANITLSKSKRVLLDGQRIRTPMDIAVAKARVFTSGVNSVLSTDFGLIVQFDGIHHVEITVPGDYFNKVCGMCGNYNGNFSDDDLMPNGQPAKDVIELGNSWKAAGDSDPGCQPDTRPDVHPNCTDTEEEAIRNQCTSIIMSNKFKPCHSLIPPKPFIENCIYDMCEYNGMESTLCDNVAAYAQACQSAGVTISWRNSSFCSLPCPPKSHYSDCTPPCPPTCADLFPIFCPLPPNGCVEGCQCNAGFVLSDGKCVPLSNCGCVDSKGEYHDVGDSWLTEHCDQKCTCSQGGVLSCKTFQCSSSSVCALNNNGERYCKPESFDKCTISGDPHYRTFDKFNHHYQGPYTYVLTKDHNLPSVLTPLTVKGKNARRGGNSRVSYLHEVYVEVYGVSVRMLQKKGLLVDDERVSPPLSPKQGIKISLNSRYLQLTTDFGLTIRFDGNMQGEVILPSTYRTHVLGLCGNYDKRSNNEYVKPDGSLTRNLNEFGDSWRVSDKQGQEFHTSDLPRLTRLHKREMEGDLDSGFETFGCTGAQLEELKGNKQCGALSDPSGPFAPCHTTILPDQFMEDCVFDLCAEQSNSTLRCENYAVYALACQEQGIILGPWRTQLECALPCGANSSYTTCMTACPASCADLAAPSECEQTSCLEGCQCNTGFTMSGDGCVSYNECGCTFLGRYYTLMERFVTEDCAQSCQCMPTGAVCQPKGCKDNQVCIIHNTLRDCYNLNPCTSSPCLNGGTCVEGTDISYTCLCPKGFTGNNCEEKVGLDQTTIILIGVLVPLAVIIIVTIIVCICKKTNRHRKNCCHTSSTDSLPLETDLPYKNLDKSRKSIDSTVLKSSSF</sequence>
<keyword evidence="6 8" id="KW-1015">Disulfide bond</keyword>
<feature type="region of interest" description="Disordered" evidence="9">
    <location>
        <begin position="4625"/>
        <end position="4658"/>
    </location>
</feature>
<feature type="region of interest" description="Disordered" evidence="9">
    <location>
        <begin position="1029"/>
        <end position="1062"/>
    </location>
</feature>
<evidence type="ECO:0000313" key="15">
    <source>
        <dbReference type="Proteomes" id="UP001274896"/>
    </source>
</evidence>
<gene>
    <name evidence="14" type="ORF">QTP70_026353</name>
</gene>
<dbReference type="CDD" id="cd00054">
    <property type="entry name" value="EGF_CA"/>
    <property type="match status" value="1"/>
</dbReference>
<dbReference type="PROSITE" id="PS50060">
    <property type="entry name" value="MAM_2"/>
    <property type="match status" value="2"/>
</dbReference>
<dbReference type="CDD" id="cd19941">
    <property type="entry name" value="TIL"/>
    <property type="match status" value="15"/>
</dbReference>
<reference evidence="14" key="1">
    <citation type="submission" date="2023-06" db="EMBL/GenBank/DDBJ databases">
        <title>Male Hemibagrus guttatus genome.</title>
        <authorList>
            <person name="Bian C."/>
        </authorList>
    </citation>
    <scope>NUCLEOTIDE SEQUENCE</scope>
    <source>
        <strain evidence="14">Male_cb2023</strain>
        <tissue evidence="14">Muscle</tissue>
    </source>
</reference>
<dbReference type="InterPro" id="IPR001846">
    <property type="entry name" value="VWF_type-D"/>
</dbReference>
<dbReference type="SUPFAM" id="SSF49899">
    <property type="entry name" value="Concanavalin A-like lectins/glucanases"/>
    <property type="match status" value="2"/>
</dbReference>
<feature type="domain" description="MAM" evidence="12">
    <location>
        <begin position="3"/>
        <end position="166"/>
    </location>
</feature>
<dbReference type="SMART" id="SM00832">
    <property type="entry name" value="C8"/>
    <property type="match status" value="11"/>
</dbReference>
<evidence type="ECO:0000313" key="14">
    <source>
        <dbReference type="EMBL" id="KAK3546499.1"/>
    </source>
</evidence>
<dbReference type="Pfam" id="PF00629">
    <property type="entry name" value="MAM"/>
    <property type="match status" value="2"/>
</dbReference>
<evidence type="ECO:0000256" key="6">
    <source>
        <dbReference type="ARBA" id="ARBA00023157"/>
    </source>
</evidence>
<feature type="region of interest" description="Disordered" evidence="9">
    <location>
        <begin position="25"/>
        <end position="48"/>
    </location>
</feature>
<evidence type="ECO:0000256" key="9">
    <source>
        <dbReference type="SAM" id="MobiDB-lite"/>
    </source>
</evidence>
<feature type="non-terminal residue" evidence="14">
    <location>
        <position position="6143"/>
    </location>
</feature>
<dbReference type="CDD" id="cd06263">
    <property type="entry name" value="MAM"/>
    <property type="match status" value="2"/>
</dbReference>
<dbReference type="SUPFAM" id="SSF57196">
    <property type="entry name" value="EGF/Laminin"/>
    <property type="match status" value="1"/>
</dbReference>
<feature type="domain" description="VWFD" evidence="13">
    <location>
        <begin position="2135"/>
        <end position="2312"/>
    </location>
</feature>
<feature type="compositionally biased region" description="Low complexity" evidence="9">
    <location>
        <begin position="33"/>
        <end position="43"/>
    </location>
</feature>
<feature type="compositionally biased region" description="Pro residues" evidence="9">
    <location>
        <begin position="3941"/>
        <end position="3964"/>
    </location>
</feature>
<feature type="region of interest" description="Disordered" evidence="9">
    <location>
        <begin position="2791"/>
        <end position="2822"/>
    </location>
</feature>
<keyword evidence="10" id="KW-1133">Transmembrane helix</keyword>
<evidence type="ECO:0000256" key="2">
    <source>
        <dbReference type="ARBA" id="ARBA00022475"/>
    </source>
</evidence>
<keyword evidence="5 10" id="KW-0472">Membrane</keyword>
<evidence type="ECO:0000256" key="7">
    <source>
        <dbReference type="ARBA" id="ARBA00023180"/>
    </source>
</evidence>
<feature type="region of interest" description="Disordered" evidence="9">
    <location>
        <begin position="2294"/>
        <end position="2326"/>
    </location>
</feature>
<dbReference type="EMBL" id="JAUCMX010000005">
    <property type="protein sequence ID" value="KAK3546499.1"/>
    <property type="molecule type" value="Genomic_DNA"/>
</dbReference>
<feature type="domain" description="VWFD" evidence="13">
    <location>
        <begin position="4086"/>
        <end position="4260"/>
    </location>
</feature>